<dbReference type="Pfam" id="PF26113">
    <property type="entry name" value="GH16_XgeA"/>
    <property type="match status" value="1"/>
</dbReference>
<feature type="signal peptide" evidence="1">
    <location>
        <begin position="1"/>
        <end position="21"/>
    </location>
</feature>
<evidence type="ECO:0000313" key="4">
    <source>
        <dbReference type="Proteomes" id="UP000308199"/>
    </source>
</evidence>
<dbReference type="EMBL" id="SGPK01000280">
    <property type="protein sequence ID" value="THH05185.1"/>
    <property type="molecule type" value="Genomic_DNA"/>
</dbReference>
<evidence type="ECO:0000313" key="3">
    <source>
        <dbReference type="EMBL" id="THH05185.1"/>
    </source>
</evidence>
<dbReference type="SUPFAM" id="SSF49899">
    <property type="entry name" value="Concanavalin A-like lectins/glucanases"/>
    <property type="match status" value="1"/>
</dbReference>
<keyword evidence="1" id="KW-0732">Signal</keyword>
<dbReference type="Gene3D" id="2.60.120.200">
    <property type="match status" value="1"/>
</dbReference>
<dbReference type="GO" id="GO:0009251">
    <property type="term" value="P:glucan catabolic process"/>
    <property type="evidence" value="ECO:0007669"/>
    <property type="project" value="TreeGrafter"/>
</dbReference>
<protein>
    <recommendedName>
        <fullName evidence="2">GH16 domain-containing protein</fullName>
    </recommendedName>
</protein>
<dbReference type="PANTHER" id="PTHR10963">
    <property type="entry name" value="GLYCOSYL HYDROLASE-RELATED"/>
    <property type="match status" value="1"/>
</dbReference>
<comment type="caution">
    <text evidence="3">The sequence shown here is derived from an EMBL/GenBank/DDBJ whole genome shotgun (WGS) entry which is preliminary data.</text>
</comment>
<dbReference type="OrthoDB" id="192832at2759"/>
<proteinExistence type="predicted"/>
<dbReference type="CDD" id="cd02181">
    <property type="entry name" value="GH16_fungal_Lam16A_glucanase"/>
    <property type="match status" value="1"/>
</dbReference>
<dbReference type="InterPro" id="IPR013320">
    <property type="entry name" value="ConA-like_dom_sf"/>
</dbReference>
<name>A0A4S4L1V0_9AGAM</name>
<reference evidence="3 4" key="1">
    <citation type="submission" date="2019-02" db="EMBL/GenBank/DDBJ databases">
        <title>Genome sequencing of the rare red list fungi Phellinidium pouzarii.</title>
        <authorList>
            <person name="Buettner E."/>
            <person name="Kellner H."/>
        </authorList>
    </citation>
    <scope>NUCLEOTIDE SEQUENCE [LARGE SCALE GENOMIC DNA]</scope>
    <source>
        <strain evidence="3 4">DSM 108285</strain>
    </source>
</reference>
<dbReference type="InterPro" id="IPR050546">
    <property type="entry name" value="Glycosyl_Hydrlase_16"/>
</dbReference>
<organism evidence="3 4">
    <name type="scientific">Phellinidium pouzarii</name>
    <dbReference type="NCBI Taxonomy" id="167371"/>
    <lineage>
        <taxon>Eukaryota</taxon>
        <taxon>Fungi</taxon>
        <taxon>Dikarya</taxon>
        <taxon>Basidiomycota</taxon>
        <taxon>Agaricomycotina</taxon>
        <taxon>Agaricomycetes</taxon>
        <taxon>Hymenochaetales</taxon>
        <taxon>Hymenochaetaceae</taxon>
        <taxon>Phellinidium</taxon>
    </lineage>
</organism>
<keyword evidence="4" id="KW-1185">Reference proteome</keyword>
<dbReference type="PROSITE" id="PS51762">
    <property type="entry name" value="GH16_2"/>
    <property type="match status" value="1"/>
</dbReference>
<gene>
    <name evidence="3" type="ORF">EW145_g4975</name>
</gene>
<sequence>MLRLFALYSTSLLTTSLLVSASSVYTLSNEVIGSAFLSDFVWETIADPTHGRANYISQADALAQNLSYVSEDGNAFILRTDDTTTLRASGVGRNSTRIRSVATYTTHVAVFDIRHMPQGCGTWPAVWETNRYDWPNSGEVDIFEGANDVRPNLSSLHTSANCTMPAQRNMTGTATSLQCSVLDNGNQGCGVLSKKANNYGPAFNAAGGGWYALERTNTYIRVFFWGRNDATVPSDVKKGKCCVDTSAWGTPVAVFPSTSCDLDSHFGENNIIINLTFCGDWAGAPSLFTKAGCPGTCVDYVNNNPSAFSNAYWDLGAVRVYEQ</sequence>
<dbReference type="PANTHER" id="PTHR10963:SF24">
    <property type="entry name" value="GLYCOSIDASE C21B10.07-RELATED"/>
    <property type="match status" value="1"/>
</dbReference>
<evidence type="ECO:0000256" key="1">
    <source>
        <dbReference type="SAM" id="SignalP"/>
    </source>
</evidence>
<dbReference type="InterPro" id="IPR000757">
    <property type="entry name" value="Beta-glucanase-like"/>
</dbReference>
<evidence type="ECO:0000259" key="2">
    <source>
        <dbReference type="PROSITE" id="PS51762"/>
    </source>
</evidence>
<feature type="domain" description="GH16" evidence="2">
    <location>
        <begin position="22"/>
        <end position="290"/>
    </location>
</feature>
<dbReference type="AlphaFoldDB" id="A0A4S4L1V0"/>
<feature type="chain" id="PRO_5020584294" description="GH16 domain-containing protein" evidence="1">
    <location>
        <begin position="22"/>
        <end position="323"/>
    </location>
</feature>
<accession>A0A4S4L1V0</accession>
<dbReference type="GO" id="GO:0004553">
    <property type="term" value="F:hydrolase activity, hydrolyzing O-glycosyl compounds"/>
    <property type="evidence" value="ECO:0007669"/>
    <property type="project" value="InterPro"/>
</dbReference>
<dbReference type="Proteomes" id="UP000308199">
    <property type="component" value="Unassembled WGS sequence"/>
</dbReference>